<dbReference type="Pfam" id="PF14012">
    <property type="entry name" value="DUF4229"/>
    <property type="match status" value="1"/>
</dbReference>
<dbReference type="EMBL" id="CAEZVM010000046">
    <property type="protein sequence ID" value="CAB4636705.1"/>
    <property type="molecule type" value="Genomic_DNA"/>
</dbReference>
<accession>A0A6J6JJH8</accession>
<reference evidence="1" key="1">
    <citation type="submission" date="2020-05" db="EMBL/GenBank/DDBJ databases">
        <authorList>
            <person name="Chiriac C."/>
            <person name="Salcher M."/>
            <person name="Ghai R."/>
            <person name="Kavagutti S V."/>
        </authorList>
    </citation>
    <scope>NUCLEOTIDE SEQUENCE</scope>
</reference>
<dbReference type="AlphaFoldDB" id="A0A6J6JJH8"/>
<sequence length="85" mass="9468">MFISARIGLFALFLAVFLLLGFEGIYSALIAGVLALAISLVFLQKQRDALSVEIYNWNHREKNLGVPDQDADIENAILDSKEDNK</sequence>
<evidence type="ECO:0000313" key="1">
    <source>
        <dbReference type="EMBL" id="CAB4636705.1"/>
    </source>
</evidence>
<protein>
    <submittedName>
        <fullName evidence="1">Unannotated protein</fullName>
    </submittedName>
</protein>
<gene>
    <name evidence="1" type="ORF">UFOPK2032_00993</name>
</gene>
<organism evidence="1">
    <name type="scientific">freshwater metagenome</name>
    <dbReference type="NCBI Taxonomy" id="449393"/>
    <lineage>
        <taxon>unclassified sequences</taxon>
        <taxon>metagenomes</taxon>
        <taxon>ecological metagenomes</taxon>
    </lineage>
</organism>
<proteinExistence type="predicted"/>
<dbReference type="InterPro" id="IPR025323">
    <property type="entry name" value="DUF4229"/>
</dbReference>
<name>A0A6J6JJH8_9ZZZZ</name>